<reference evidence="2" key="1">
    <citation type="submission" date="2017-01" db="EMBL/GenBank/DDBJ databases">
        <authorList>
            <person name="Varghese N."/>
            <person name="Submissions S."/>
        </authorList>
    </citation>
    <scope>NUCLEOTIDE SEQUENCE [LARGE SCALE GENOMIC DNA]</scope>
    <source>
        <strain evidence="2">LP100</strain>
    </source>
</reference>
<dbReference type="AlphaFoldDB" id="A0A1R3WZW4"/>
<protein>
    <submittedName>
        <fullName evidence="1">Uncharacterized protein</fullName>
    </submittedName>
</protein>
<evidence type="ECO:0000313" key="2">
    <source>
        <dbReference type="Proteomes" id="UP000187181"/>
    </source>
</evidence>
<proteinExistence type="predicted"/>
<sequence length="37" mass="4575">MKEKLKLQEHHRLRHLHVKYSTKKLNTKPIHEAKNLF</sequence>
<name>A0A1R3WZW4_9BACT</name>
<dbReference type="STRING" id="1317125.SAMN05444128_1254"/>
<dbReference type="Proteomes" id="UP000187181">
    <property type="component" value="Unassembled WGS sequence"/>
</dbReference>
<keyword evidence="2" id="KW-1185">Reference proteome</keyword>
<gene>
    <name evidence="1" type="ORF">SAMN05444128_1254</name>
</gene>
<accession>A0A1R3WZW4</accession>
<organism evidence="1 2">
    <name type="scientific">Pontibacter indicus</name>
    <dbReference type="NCBI Taxonomy" id="1317125"/>
    <lineage>
        <taxon>Bacteria</taxon>
        <taxon>Pseudomonadati</taxon>
        <taxon>Bacteroidota</taxon>
        <taxon>Cytophagia</taxon>
        <taxon>Cytophagales</taxon>
        <taxon>Hymenobacteraceae</taxon>
        <taxon>Pontibacter</taxon>
    </lineage>
</organism>
<dbReference type="EMBL" id="FTPP01000001">
    <property type="protein sequence ID" value="SIT83365.1"/>
    <property type="molecule type" value="Genomic_DNA"/>
</dbReference>
<evidence type="ECO:0000313" key="1">
    <source>
        <dbReference type="EMBL" id="SIT83365.1"/>
    </source>
</evidence>